<dbReference type="PANTHER" id="PTHR11102:SF160">
    <property type="entry name" value="ERAD-ASSOCIATED E3 UBIQUITIN-PROTEIN LIGASE COMPONENT HRD3"/>
    <property type="match status" value="1"/>
</dbReference>
<keyword evidence="4" id="KW-1185">Reference proteome</keyword>
<dbReference type="Gene3D" id="1.25.40.10">
    <property type="entry name" value="Tetratricopeptide repeat domain"/>
    <property type="match status" value="2"/>
</dbReference>
<dbReference type="EMBL" id="JAPFFF010000053">
    <property type="protein sequence ID" value="KAK8839114.1"/>
    <property type="molecule type" value="Genomic_DNA"/>
</dbReference>
<proteinExistence type="inferred from homology"/>
<evidence type="ECO:0000313" key="4">
    <source>
        <dbReference type="Proteomes" id="UP001470230"/>
    </source>
</evidence>
<organism evidence="3 4">
    <name type="scientific">Tritrichomonas musculus</name>
    <dbReference type="NCBI Taxonomy" id="1915356"/>
    <lineage>
        <taxon>Eukaryota</taxon>
        <taxon>Metamonada</taxon>
        <taxon>Parabasalia</taxon>
        <taxon>Tritrichomonadida</taxon>
        <taxon>Tritrichomonadidae</taxon>
        <taxon>Tritrichomonas</taxon>
    </lineage>
</organism>
<dbReference type="SUPFAM" id="SSF81901">
    <property type="entry name" value="HCP-like"/>
    <property type="match status" value="2"/>
</dbReference>
<dbReference type="PANTHER" id="PTHR11102">
    <property type="entry name" value="SEL-1-LIKE PROTEIN"/>
    <property type="match status" value="1"/>
</dbReference>
<comment type="caution">
    <text evidence="3">The sequence shown here is derived from an EMBL/GenBank/DDBJ whole genome shotgun (WGS) entry which is preliminary data.</text>
</comment>
<dbReference type="InterPro" id="IPR050767">
    <property type="entry name" value="Sel1_AlgK"/>
</dbReference>
<sequence length="562" mass="63818">MSSNGSINLSRCRKIREYKDDKYKYIVFIQLDTNKIYLQIIFSKKFESEEKGKLFLKSISSISAISTHPALLQIIDFGLNDIKQSLPMVITEYQPNGTLADINKSTPKFGSQQFTGTKKLINLLGIAAGMQFNYLNYFINKNLKPSNIYLDENFYPHILNITLTKEESDEIKCISRTLAQSEDLYYFGLIAYELITNTEVFTDVNIENKIYPDLTVIRNDWLQTFLRNCLSDDAFSKPKFDDIYQDLLMNRMKYQGIFGDINEEEVNVYINVLNEYFVSFSNNVQKQAKEGNIDSTLLYGYMLFQGCGIDKDKKESALLFKKAADYGKTTAMHNYGYMLQNGYGVPKDEKEAVKYYKMAADLGHPIAMNNYGLMLENGTGVAKDIEEAVKCYKKAADLGNLVSLSNYAFMLKNGTGITMNKEEAAKYFKIAADQGNHRGMFNYGQMMIDGDGIDKNVDDGLKMIKKAADQGYVLAMYAYASIHITGEDVPEDYKTAAVYFKMAADLGDSDAMLLYGLMLDNGDGIQMDKFEAIRYIKMAAYLGNEDAIQEYKRMSSTFSFSF</sequence>
<dbReference type="SMART" id="SM00671">
    <property type="entry name" value="SEL1"/>
    <property type="match status" value="7"/>
</dbReference>
<dbReference type="InterPro" id="IPR001245">
    <property type="entry name" value="Ser-Thr/Tyr_kinase_cat_dom"/>
</dbReference>
<dbReference type="InterPro" id="IPR011009">
    <property type="entry name" value="Kinase-like_dom_sf"/>
</dbReference>
<dbReference type="InterPro" id="IPR000719">
    <property type="entry name" value="Prot_kinase_dom"/>
</dbReference>
<feature type="domain" description="Protein kinase" evidence="2">
    <location>
        <begin position="1"/>
        <end position="249"/>
    </location>
</feature>
<reference evidence="3 4" key="1">
    <citation type="submission" date="2024-04" db="EMBL/GenBank/DDBJ databases">
        <title>Tritrichomonas musculus Genome.</title>
        <authorList>
            <person name="Alves-Ferreira E."/>
            <person name="Grigg M."/>
            <person name="Lorenzi H."/>
            <person name="Galac M."/>
        </authorList>
    </citation>
    <scope>NUCLEOTIDE SEQUENCE [LARGE SCALE GENOMIC DNA]</scope>
    <source>
        <strain evidence="3 4">EAF2021</strain>
    </source>
</reference>
<name>A0ABR2GYV5_9EUKA</name>
<accession>A0ABR2GYV5</accession>
<dbReference type="PROSITE" id="PS50011">
    <property type="entry name" value="PROTEIN_KINASE_DOM"/>
    <property type="match status" value="1"/>
</dbReference>
<protein>
    <recommendedName>
        <fullName evidence="2">Protein kinase domain-containing protein</fullName>
    </recommendedName>
</protein>
<evidence type="ECO:0000256" key="1">
    <source>
        <dbReference type="ARBA" id="ARBA00038101"/>
    </source>
</evidence>
<dbReference type="Gene3D" id="1.10.510.10">
    <property type="entry name" value="Transferase(Phosphotransferase) domain 1"/>
    <property type="match status" value="1"/>
</dbReference>
<dbReference type="Pfam" id="PF08238">
    <property type="entry name" value="Sel1"/>
    <property type="match status" value="7"/>
</dbReference>
<dbReference type="Pfam" id="PF07714">
    <property type="entry name" value="PK_Tyr_Ser-Thr"/>
    <property type="match status" value="1"/>
</dbReference>
<dbReference type="SUPFAM" id="SSF56112">
    <property type="entry name" value="Protein kinase-like (PK-like)"/>
    <property type="match status" value="1"/>
</dbReference>
<evidence type="ECO:0000259" key="2">
    <source>
        <dbReference type="PROSITE" id="PS50011"/>
    </source>
</evidence>
<evidence type="ECO:0000313" key="3">
    <source>
        <dbReference type="EMBL" id="KAK8839114.1"/>
    </source>
</evidence>
<dbReference type="InterPro" id="IPR011990">
    <property type="entry name" value="TPR-like_helical_dom_sf"/>
</dbReference>
<dbReference type="Proteomes" id="UP001470230">
    <property type="component" value="Unassembled WGS sequence"/>
</dbReference>
<comment type="similarity">
    <text evidence="1">Belongs to the sel-1 family.</text>
</comment>
<dbReference type="InterPro" id="IPR006597">
    <property type="entry name" value="Sel1-like"/>
</dbReference>
<gene>
    <name evidence="3" type="ORF">M9Y10_032586</name>
</gene>